<proteinExistence type="predicted"/>
<name>A0A8C6IVC9_MELUD</name>
<evidence type="ECO:0000313" key="1">
    <source>
        <dbReference type="Ensembl" id="ENSMUNP00000004146.2"/>
    </source>
</evidence>
<dbReference type="AlphaFoldDB" id="A0A8C6IVC9"/>
<accession>A0A8C6IVC9</accession>
<dbReference type="Ensembl" id="ENSMUNT00000004854.2">
    <property type="protein sequence ID" value="ENSMUNP00000004146.2"/>
    <property type="gene ID" value="ENSMUNG00000003460.2"/>
</dbReference>
<keyword evidence="2" id="KW-1185">Reference proteome</keyword>
<reference evidence="1" key="1">
    <citation type="submission" date="2020-03" db="EMBL/GenBank/DDBJ databases">
        <title>Melopsittacus undulatus (budgerigar) genome, bMelUnd1, maternal haplotype with Z.</title>
        <authorList>
            <person name="Gedman G."/>
            <person name="Mountcastle J."/>
            <person name="Haase B."/>
            <person name="Formenti G."/>
            <person name="Wright T."/>
            <person name="Apodaca J."/>
            <person name="Pelan S."/>
            <person name="Chow W."/>
            <person name="Rhie A."/>
            <person name="Howe K."/>
            <person name="Fedrigo O."/>
            <person name="Jarvis E.D."/>
        </authorList>
    </citation>
    <scope>NUCLEOTIDE SEQUENCE [LARGE SCALE GENOMIC DNA]</scope>
</reference>
<sequence>QIKCSSSVYLWVSLIFTLLKGWKWWHMPVVPATQEAEPAGLLEPRSSGLQCAMLSRRPC</sequence>
<organism evidence="1 2">
    <name type="scientific">Melopsittacus undulatus</name>
    <name type="common">Budgerigar</name>
    <name type="synonym">Psittacus undulatus</name>
    <dbReference type="NCBI Taxonomy" id="13146"/>
    <lineage>
        <taxon>Eukaryota</taxon>
        <taxon>Metazoa</taxon>
        <taxon>Chordata</taxon>
        <taxon>Craniata</taxon>
        <taxon>Vertebrata</taxon>
        <taxon>Euteleostomi</taxon>
        <taxon>Archelosauria</taxon>
        <taxon>Archosauria</taxon>
        <taxon>Dinosauria</taxon>
        <taxon>Saurischia</taxon>
        <taxon>Theropoda</taxon>
        <taxon>Coelurosauria</taxon>
        <taxon>Aves</taxon>
        <taxon>Neognathae</taxon>
        <taxon>Neoaves</taxon>
        <taxon>Telluraves</taxon>
        <taxon>Australaves</taxon>
        <taxon>Psittaciformes</taxon>
        <taxon>Psittaculidae</taxon>
        <taxon>Melopsittacus</taxon>
    </lineage>
</organism>
<protein>
    <submittedName>
        <fullName evidence="1">Uncharacterized protein</fullName>
    </submittedName>
</protein>
<accession>A0A8V5FS73</accession>
<reference evidence="1" key="3">
    <citation type="submission" date="2025-09" db="UniProtKB">
        <authorList>
            <consortium name="Ensembl"/>
        </authorList>
    </citation>
    <scope>IDENTIFICATION</scope>
</reference>
<dbReference type="Proteomes" id="UP000694405">
    <property type="component" value="Chromosome 4"/>
</dbReference>
<evidence type="ECO:0000313" key="2">
    <source>
        <dbReference type="Proteomes" id="UP000694405"/>
    </source>
</evidence>
<reference evidence="1" key="2">
    <citation type="submission" date="2025-08" db="UniProtKB">
        <authorList>
            <consortium name="Ensembl"/>
        </authorList>
    </citation>
    <scope>IDENTIFICATION</scope>
</reference>